<reference evidence="3 4" key="2">
    <citation type="journal article" date="2016" name="Genome Announc.">
        <title>Complete Genome Sequence of Algoriphagus sp. Strain M8-2, Isolated from a Brackish Lake.</title>
        <authorList>
            <person name="Muraguchi Y."/>
            <person name="Kushimoto K."/>
            <person name="Ohtsubo Y."/>
            <person name="Suzuki T."/>
            <person name="Dohra H."/>
            <person name="Kimbara K."/>
            <person name="Shintani M."/>
        </authorList>
    </citation>
    <scope>NUCLEOTIDE SEQUENCE [LARGE SCALE GENOMIC DNA]</scope>
    <source>
        <strain evidence="3 4">M8-2</strain>
    </source>
</reference>
<dbReference type="RefSeq" id="WP_067548206.1">
    <property type="nucleotide sequence ID" value="NZ_CP012836.1"/>
</dbReference>
<evidence type="ECO:0000313" key="3">
    <source>
        <dbReference type="EMBL" id="AMQ57276.1"/>
    </source>
</evidence>
<feature type="domain" description="Lipid/polyisoprenoid-binding YceI-like" evidence="2">
    <location>
        <begin position="55"/>
        <end position="177"/>
    </location>
</feature>
<organism evidence="3 4">
    <name type="scientific">Algoriphagus sanaruensis</name>
    <dbReference type="NCBI Taxonomy" id="1727163"/>
    <lineage>
        <taxon>Bacteria</taxon>
        <taxon>Pseudomonadati</taxon>
        <taxon>Bacteroidota</taxon>
        <taxon>Cytophagia</taxon>
        <taxon>Cytophagales</taxon>
        <taxon>Cyclobacteriaceae</taxon>
        <taxon>Algoriphagus</taxon>
    </lineage>
</organism>
<feature type="chain" id="PRO_5007494493" description="Lipid/polyisoprenoid-binding YceI-like domain-containing protein" evidence="1">
    <location>
        <begin position="22"/>
        <end position="185"/>
    </location>
</feature>
<dbReference type="PANTHER" id="PTHR34406">
    <property type="entry name" value="PROTEIN YCEI"/>
    <property type="match status" value="1"/>
</dbReference>
<dbReference type="InterPro" id="IPR036761">
    <property type="entry name" value="TTHA0802/YceI-like_sf"/>
</dbReference>
<protein>
    <recommendedName>
        <fullName evidence="2">Lipid/polyisoprenoid-binding YceI-like domain-containing protein</fullName>
    </recommendedName>
</protein>
<dbReference type="PATRIC" id="fig|1727163.4.peg.2631"/>
<keyword evidence="4" id="KW-1185">Reference proteome</keyword>
<feature type="signal peptide" evidence="1">
    <location>
        <begin position="1"/>
        <end position="21"/>
    </location>
</feature>
<evidence type="ECO:0000256" key="1">
    <source>
        <dbReference type="SAM" id="SignalP"/>
    </source>
</evidence>
<sequence>MKAKLILLLLASYLWMPLAGAQSLYGTSTGQVKIYSDTPLETIEALNQKVGALINLESGDLAVQMKITDFNFPNKLMQEHFNENYMESEKYPMANFKGKITQKIDPAQSGTVTLKASGTMTIHGVSRPASIEGKATLGKNTIELEFRFMVKPEEYKVEIPSLVITKIAEDIEVSGKLNLIERSAL</sequence>
<name>A0A142EQ71_9BACT</name>
<dbReference type="KEGG" id="alm:AO498_12585"/>
<dbReference type="STRING" id="1727163.AO498_12585"/>
<dbReference type="OrthoDB" id="116832at2"/>
<dbReference type="Proteomes" id="UP000073816">
    <property type="component" value="Chromosome"/>
</dbReference>
<evidence type="ECO:0000313" key="4">
    <source>
        <dbReference type="Proteomes" id="UP000073816"/>
    </source>
</evidence>
<evidence type="ECO:0000259" key="2">
    <source>
        <dbReference type="Pfam" id="PF04264"/>
    </source>
</evidence>
<dbReference type="PANTHER" id="PTHR34406:SF1">
    <property type="entry name" value="PROTEIN YCEI"/>
    <property type="match status" value="1"/>
</dbReference>
<accession>A0A142EQ71</accession>
<dbReference type="AlphaFoldDB" id="A0A142EQ71"/>
<keyword evidence="1" id="KW-0732">Signal</keyword>
<dbReference type="Pfam" id="PF04264">
    <property type="entry name" value="YceI"/>
    <property type="match status" value="1"/>
</dbReference>
<dbReference type="SUPFAM" id="SSF101874">
    <property type="entry name" value="YceI-like"/>
    <property type="match status" value="1"/>
</dbReference>
<gene>
    <name evidence="3" type="ORF">AO498_12585</name>
</gene>
<dbReference type="EMBL" id="CP012836">
    <property type="protein sequence ID" value="AMQ57276.1"/>
    <property type="molecule type" value="Genomic_DNA"/>
</dbReference>
<proteinExistence type="predicted"/>
<reference evidence="4" key="1">
    <citation type="submission" date="2015-09" db="EMBL/GenBank/DDBJ databases">
        <title>Complete sequence of Algoriphagus sp. M8-2.</title>
        <authorList>
            <person name="Shintani M."/>
        </authorList>
    </citation>
    <scope>NUCLEOTIDE SEQUENCE [LARGE SCALE GENOMIC DNA]</scope>
    <source>
        <strain evidence="4">M8-2</strain>
    </source>
</reference>
<dbReference type="Gene3D" id="2.40.128.110">
    <property type="entry name" value="Lipid/polyisoprenoid-binding, YceI-like"/>
    <property type="match status" value="1"/>
</dbReference>
<dbReference type="InterPro" id="IPR007372">
    <property type="entry name" value="Lipid/polyisoprenoid-bd_YceI"/>
</dbReference>